<dbReference type="PANTHER" id="PTHR12673:SF159">
    <property type="entry name" value="LD03170P"/>
    <property type="match status" value="1"/>
</dbReference>
<evidence type="ECO:0000313" key="3">
    <source>
        <dbReference type="EMBL" id="KAA1117353.1"/>
    </source>
</evidence>
<sequence>MSVSLNYHQSNLQHQFSTPTNKTSLIYQTNNNCNSNPNSMKPSPSSSSSSTPPSNLLTVPETKALLISPSPPTRPPRNPWRSSYQPHPILTSNQTAHDNHNHNHNNNNNNNNAQPATATTSSTSTSKHRTQPSSSSLLSILEHPSDPSRHCRHPSQSTSSDPRPTRLTNHMSSSPGSSSYQAHKSHRRHSSVISALNSPQPIIPSASPRRPISFHQQISLAPPSTTATARSSPGSITKLLTRKLSFLSSRKAHVPPTSPSGLASIAPPQSPNPITPSSPAPQTAHNPGDDSEEAEFTSADEGDENFWKHLRVPSPPRHSSPHPASLHSTSRSTISHTEPIPTPPTRLDNPPLTRQYRIKYSDLQPCSQTHTSPSDEAKPQITSNRNSTYQSSIRFTSPTRHREPTTKKIPAEFRAGRVFVRSSQIFTEPIALSSSDPSTASVEESEQDHSSSSSNKPNTPSSYPNQPATSPIIYPSILSSSPTEDEDHSLTKDCGILSRISEPFNALLSAPNTCLYPRRSPSSYSLAHRFNSGVHNNRSSPKSNSNGDTNQDGLLQATPTPKLPPVKKSISMTFNLRHVPKFLNQRAKSDHVTDGEKVASYPKPSEVQIVMANLSPPGLNDLSPTWRSLVSPDEFLRLEQRFGAVEMKRQELIWELCRTELGYVDSLKMIITTFFQPLKKTQPITLNEKSASQTWSGIVPELITNLFENLEEICNLHQEICESIVENQAAHQIPDQLLILDDQLQTANEEDHTVILRISETFQNYVDRFKIYQNYLIRFESVHQLIDQLTKDPNSRFGAFIRARSQLEECGKMSFNSFLLKPVQRLMKYPLFFKQLCDVTPALHPDHLAGQQLWKSTDQTIREMQHAKVHEEELAFLKSIESQIVGLSGSFKLVNGKRKLVRQGFVRRVHDISYLAQKQQLESDDDTHHSRKPLRTNSPRRTTISSSSSSRSSLTAVDKRLRSRSQLSDDWSLSDHVGFRSSMKSAFSSPGSNLLSDGHSSSQRLSKSSYTSLKTSVVHQENPPSRFESQRQRHVPLPARPGQQVSPSLPALSPPLGSSKIISRPKQLAPSSSSKTKVPKPKMSLNPKSSLKSNEIKVDQLPIHHSSDKRQGRISDPVDRNLKTKPSSSSLSLSSRDRRQGKSAKEVKTSGRPKAVEPLGLEQEDPQSQGQEESLYLFMFSDGLLLLTRPIADPREQPLKPSHTVKPQLFRLVAEPLALSSLRGFCVLPSDLLSHRQCTVQQRSSTNDGHCPKPEPRRLEFEKESKETKGWTSGSEGGAKRGRRGRAKTGPEPSRMASPGRVELQLRPVDHSEGDDGLMDQEILTLTLGLPGPLPASITPSVYYALALDQPKNVTNTTLKVANALNVHNVHDPVNTNDAQKLSHDFMHIDPSVGLVSLAQSELIHSLTLILFP</sequence>
<evidence type="ECO:0000256" key="1">
    <source>
        <dbReference type="SAM" id="MobiDB-lite"/>
    </source>
</evidence>
<dbReference type="EMBL" id="VSWC01000002">
    <property type="protein sequence ID" value="KAA1117353.1"/>
    <property type="molecule type" value="Genomic_DNA"/>
</dbReference>
<dbReference type="OrthoDB" id="2502553at2759"/>
<feature type="compositionally biased region" description="Low complexity" evidence="1">
    <location>
        <begin position="321"/>
        <end position="330"/>
    </location>
</feature>
<protein>
    <recommendedName>
        <fullName evidence="2">DH domain-containing protein</fullName>
    </recommendedName>
</protein>
<feature type="compositionally biased region" description="Low complexity" evidence="1">
    <location>
        <begin position="30"/>
        <end position="55"/>
    </location>
</feature>
<feature type="region of interest" description="Disordered" evidence="1">
    <location>
        <begin position="250"/>
        <end position="408"/>
    </location>
</feature>
<dbReference type="Gene3D" id="1.20.900.10">
    <property type="entry name" value="Dbl homology (DH) domain"/>
    <property type="match status" value="1"/>
</dbReference>
<feature type="compositionally biased region" description="Polar residues" evidence="1">
    <location>
        <begin position="983"/>
        <end position="1004"/>
    </location>
</feature>
<dbReference type="Proteomes" id="UP000324748">
    <property type="component" value="Unassembled WGS sequence"/>
</dbReference>
<feature type="compositionally biased region" description="Low complexity" evidence="1">
    <location>
        <begin position="450"/>
        <end position="482"/>
    </location>
</feature>
<evidence type="ECO:0000313" key="4">
    <source>
        <dbReference type="Proteomes" id="UP000324748"/>
    </source>
</evidence>
<feature type="compositionally biased region" description="Low complexity" evidence="1">
    <location>
        <begin position="935"/>
        <end position="955"/>
    </location>
</feature>
<name>A0A5B0QWS4_PUCGR</name>
<feature type="compositionally biased region" description="Polar residues" evidence="1">
    <location>
        <begin position="430"/>
        <end position="440"/>
    </location>
</feature>
<reference evidence="3 4" key="1">
    <citation type="submission" date="2019-05" db="EMBL/GenBank/DDBJ databases">
        <title>Emergence of the Ug99 lineage of the wheat stem rust pathogen through somatic hybridization.</title>
        <authorList>
            <person name="Li F."/>
            <person name="Upadhyaya N.M."/>
            <person name="Sperschneider J."/>
            <person name="Matny O."/>
            <person name="Nguyen-Phuc H."/>
            <person name="Mago R."/>
            <person name="Raley C."/>
            <person name="Miller M.E."/>
            <person name="Silverstein K.A.T."/>
            <person name="Henningsen E."/>
            <person name="Hirsch C.D."/>
            <person name="Visser B."/>
            <person name="Pretorius Z.A."/>
            <person name="Steffenson B.J."/>
            <person name="Schwessinger B."/>
            <person name="Dodds P.N."/>
            <person name="Figueroa M."/>
        </authorList>
    </citation>
    <scope>NUCLEOTIDE SEQUENCE [LARGE SCALE GENOMIC DNA]</scope>
    <source>
        <strain evidence="3">21-0</strain>
    </source>
</reference>
<gene>
    <name evidence="3" type="ORF">PGT21_004452</name>
</gene>
<feature type="compositionally biased region" description="Low complexity" evidence="1">
    <location>
        <begin position="104"/>
        <end position="125"/>
    </location>
</feature>
<dbReference type="InterPro" id="IPR051092">
    <property type="entry name" value="FYVE_RhoGEF_PH"/>
</dbReference>
<evidence type="ECO:0000259" key="2">
    <source>
        <dbReference type="PROSITE" id="PS50010"/>
    </source>
</evidence>
<feature type="region of interest" description="Disordered" evidence="1">
    <location>
        <begin position="920"/>
        <end position="961"/>
    </location>
</feature>
<feature type="compositionally biased region" description="Polar residues" evidence="1">
    <location>
        <begin position="533"/>
        <end position="559"/>
    </location>
</feature>
<dbReference type="GO" id="GO:0005085">
    <property type="term" value="F:guanyl-nucleotide exchange factor activity"/>
    <property type="evidence" value="ECO:0007669"/>
    <property type="project" value="InterPro"/>
</dbReference>
<feature type="compositionally biased region" description="Low complexity" evidence="1">
    <location>
        <begin position="198"/>
        <end position="209"/>
    </location>
</feature>
<feature type="compositionally biased region" description="Low complexity" evidence="1">
    <location>
        <begin position="1046"/>
        <end position="1059"/>
    </location>
</feature>
<feature type="compositionally biased region" description="Low complexity" evidence="1">
    <location>
        <begin position="1005"/>
        <end position="1018"/>
    </location>
</feature>
<feature type="compositionally biased region" description="Polar residues" evidence="1">
    <location>
        <begin position="379"/>
        <end position="398"/>
    </location>
</feature>
<feature type="compositionally biased region" description="Basic and acidic residues" evidence="1">
    <location>
        <begin position="1250"/>
        <end position="1269"/>
    </location>
</feature>
<feature type="compositionally biased region" description="Pro residues" evidence="1">
    <location>
        <begin position="69"/>
        <end position="78"/>
    </location>
</feature>
<dbReference type="SMART" id="SM00325">
    <property type="entry name" value="RhoGEF"/>
    <property type="match status" value="1"/>
</dbReference>
<dbReference type="CDD" id="cd00160">
    <property type="entry name" value="RhoGEF"/>
    <property type="match status" value="1"/>
</dbReference>
<dbReference type="InterPro" id="IPR035899">
    <property type="entry name" value="DBL_dom_sf"/>
</dbReference>
<feature type="compositionally biased region" description="Basic and acidic residues" evidence="1">
    <location>
        <begin position="1105"/>
        <end position="1122"/>
    </location>
</feature>
<feature type="compositionally biased region" description="Polar residues" evidence="1">
    <location>
        <begin position="154"/>
        <end position="182"/>
    </location>
</feature>
<comment type="caution">
    <text evidence="3">The sequence shown here is derived from an EMBL/GenBank/DDBJ whole genome shotgun (WGS) entry which is preliminary data.</text>
</comment>
<feature type="region of interest" description="Disordered" evidence="1">
    <location>
        <begin position="1"/>
        <end position="20"/>
    </location>
</feature>
<dbReference type="PANTHER" id="PTHR12673">
    <property type="entry name" value="FACIOGENITAL DYSPLASIA PROTEIN"/>
    <property type="match status" value="1"/>
</dbReference>
<dbReference type="Pfam" id="PF00621">
    <property type="entry name" value="RhoGEF"/>
    <property type="match status" value="1"/>
</dbReference>
<organism evidence="3 4">
    <name type="scientific">Puccinia graminis f. sp. tritici</name>
    <dbReference type="NCBI Taxonomy" id="56615"/>
    <lineage>
        <taxon>Eukaryota</taxon>
        <taxon>Fungi</taxon>
        <taxon>Dikarya</taxon>
        <taxon>Basidiomycota</taxon>
        <taxon>Pucciniomycotina</taxon>
        <taxon>Pucciniomycetes</taxon>
        <taxon>Pucciniales</taxon>
        <taxon>Pucciniaceae</taxon>
        <taxon>Puccinia</taxon>
    </lineage>
</organism>
<dbReference type="GO" id="GO:0005737">
    <property type="term" value="C:cytoplasm"/>
    <property type="evidence" value="ECO:0007669"/>
    <property type="project" value="TreeGrafter"/>
</dbReference>
<feature type="region of interest" description="Disordered" evidence="1">
    <location>
        <begin position="25"/>
        <end position="209"/>
    </location>
</feature>
<keyword evidence="4" id="KW-1185">Reference proteome</keyword>
<feature type="region of interest" description="Disordered" evidence="1">
    <location>
        <begin position="430"/>
        <end position="490"/>
    </location>
</feature>
<feature type="region of interest" description="Disordered" evidence="1">
    <location>
        <begin position="527"/>
        <end position="567"/>
    </location>
</feature>
<dbReference type="InterPro" id="IPR000219">
    <property type="entry name" value="DH_dom"/>
</dbReference>
<feature type="domain" description="DH" evidence="2">
    <location>
        <begin position="648"/>
        <end position="867"/>
    </location>
</feature>
<accession>A0A5B0QWS4</accession>
<feature type="compositionally biased region" description="Pro residues" evidence="1">
    <location>
        <begin position="268"/>
        <end position="279"/>
    </location>
</feature>
<dbReference type="SUPFAM" id="SSF48065">
    <property type="entry name" value="DBL homology domain (DH-domain)"/>
    <property type="match status" value="1"/>
</dbReference>
<feature type="compositionally biased region" description="Basic and acidic residues" evidence="1">
    <location>
        <begin position="1135"/>
        <end position="1149"/>
    </location>
</feature>
<feature type="compositionally biased region" description="Acidic residues" evidence="1">
    <location>
        <begin position="289"/>
        <end position="304"/>
    </location>
</feature>
<dbReference type="PROSITE" id="PS50010">
    <property type="entry name" value="DH_2"/>
    <property type="match status" value="1"/>
</dbReference>
<proteinExistence type="predicted"/>
<feature type="region of interest" description="Disordered" evidence="1">
    <location>
        <begin position="983"/>
        <end position="1170"/>
    </location>
</feature>
<feature type="region of interest" description="Disordered" evidence="1">
    <location>
        <begin position="1240"/>
        <end position="1303"/>
    </location>
</feature>